<comment type="caution">
    <text evidence="4">The sequence shown here is derived from an EMBL/GenBank/DDBJ whole genome shotgun (WGS) entry which is preliminary data.</text>
</comment>
<name>A0A2A6RFE5_9CHLR</name>
<keyword evidence="2" id="KW-0067">ATP-binding</keyword>
<reference evidence="5" key="1">
    <citation type="submission" date="2017-08" db="EMBL/GenBank/DDBJ databases">
        <authorList>
            <person name="Grouzdev D.S."/>
            <person name="Gaisin V.A."/>
            <person name="Rysina M.S."/>
            <person name="Gorlenko V.M."/>
        </authorList>
    </citation>
    <scope>NUCLEOTIDE SEQUENCE [LARGE SCALE GENOMIC DNA]</scope>
    <source>
        <strain evidence="5">Kir15-3F</strain>
    </source>
</reference>
<evidence type="ECO:0000259" key="3">
    <source>
        <dbReference type="PROSITE" id="PS51459"/>
    </source>
</evidence>
<dbReference type="AlphaFoldDB" id="A0A2A6RFE5"/>
<dbReference type="Gene3D" id="1.10.3290.10">
    <property type="entry name" value="Fido-like domain"/>
    <property type="match status" value="1"/>
</dbReference>
<feature type="domain" description="Fido" evidence="3">
    <location>
        <begin position="119"/>
        <end position="273"/>
    </location>
</feature>
<dbReference type="GO" id="GO:0005524">
    <property type="term" value="F:ATP binding"/>
    <property type="evidence" value="ECO:0007669"/>
    <property type="project" value="UniProtKB-KW"/>
</dbReference>
<proteinExistence type="predicted"/>
<dbReference type="PROSITE" id="PS51459">
    <property type="entry name" value="FIDO"/>
    <property type="match status" value="1"/>
</dbReference>
<keyword evidence="2" id="KW-0547">Nucleotide-binding</keyword>
<dbReference type="PANTHER" id="PTHR13504">
    <property type="entry name" value="FIDO DOMAIN-CONTAINING PROTEIN DDB_G0283145"/>
    <property type="match status" value="1"/>
</dbReference>
<dbReference type="RefSeq" id="WP_097645545.1">
    <property type="nucleotide sequence ID" value="NZ_NQWI01000125.1"/>
</dbReference>
<gene>
    <name evidence="4" type="ORF">CJ255_18340</name>
</gene>
<evidence type="ECO:0000313" key="4">
    <source>
        <dbReference type="EMBL" id="PDW01595.1"/>
    </source>
</evidence>
<dbReference type="InterPro" id="IPR003812">
    <property type="entry name" value="Fido"/>
</dbReference>
<organism evidence="4 5">
    <name type="scientific">Candidatus Viridilinea mediisalina</name>
    <dbReference type="NCBI Taxonomy" id="2024553"/>
    <lineage>
        <taxon>Bacteria</taxon>
        <taxon>Bacillati</taxon>
        <taxon>Chloroflexota</taxon>
        <taxon>Chloroflexia</taxon>
        <taxon>Chloroflexales</taxon>
        <taxon>Chloroflexineae</taxon>
        <taxon>Oscillochloridaceae</taxon>
        <taxon>Candidatus Viridilinea</taxon>
    </lineage>
</organism>
<protein>
    <recommendedName>
        <fullName evidence="3">Fido domain-containing protein</fullName>
    </recommendedName>
</protein>
<evidence type="ECO:0000256" key="2">
    <source>
        <dbReference type="PIRSR" id="PIRSR640198-2"/>
    </source>
</evidence>
<dbReference type="InterPro" id="IPR036597">
    <property type="entry name" value="Fido-like_dom_sf"/>
</dbReference>
<accession>A0A2A6RFE5</accession>
<keyword evidence="5" id="KW-1185">Reference proteome</keyword>
<evidence type="ECO:0000256" key="1">
    <source>
        <dbReference type="PIRSR" id="PIRSR640198-1"/>
    </source>
</evidence>
<feature type="active site" evidence="1">
    <location>
        <position position="216"/>
    </location>
</feature>
<feature type="binding site" evidence="2">
    <location>
        <begin position="220"/>
        <end position="227"/>
    </location>
    <ligand>
        <name>ATP</name>
        <dbReference type="ChEBI" id="CHEBI:30616"/>
    </ligand>
</feature>
<evidence type="ECO:0000313" key="5">
    <source>
        <dbReference type="Proteomes" id="UP000220527"/>
    </source>
</evidence>
<dbReference type="EMBL" id="NQWI01000125">
    <property type="protein sequence ID" value="PDW01595.1"/>
    <property type="molecule type" value="Genomic_DNA"/>
</dbReference>
<dbReference type="Pfam" id="PF02661">
    <property type="entry name" value="Fic"/>
    <property type="match status" value="1"/>
</dbReference>
<dbReference type="PANTHER" id="PTHR13504:SF38">
    <property type="entry name" value="FIDO DOMAIN-CONTAINING PROTEIN"/>
    <property type="match status" value="1"/>
</dbReference>
<dbReference type="InterPro" id="IPR040198">
    <property type="entry name" value="Fido_containing"/>
</dbReference>
<dbReference type="Proteomes" id="UP000220527">
    <property type="component" value="Unassembled WGS sequence"/>
</dbReference>
<sequence>MQWQPITDLPVTWQDLVSTELSSLAEAWNETYRTLKDTSLVEVFNERLRREWAIETGIIERVYTIDRGTTQLLIEQGIDSSLITHGATNRPVSEVIQIINDQRDALDGLFAFVSRNETLSLHYIRTLHQILLRHQEYTEAMDIQGRMGLVPLIKGEWKRLPNNPRRPDGITHEYCPPEHVQSEMEQLLTWHHIHLNQEITPEIEAAWLHHRFTQIHPFQDGNGRVARCLATLVLLRAGRFPLVVNRDQWVEYINALEEADGGDLSRLVRLFDQIQKRAYLNALAISEDISLTSKVVVDVIDGIAERYRQRQQAQFDRVLQVANQLQAFARQLLDTFASSIEERTTSLALPITARVSINNESSIFWYQGDIVAVAKKLNYYANLTRPRLWARLRIEDTSNIIATNAEIVVSFHYLGRENRGVMIATVFLNLLHKSYPNSEEEMSITPESRSFRETHPLIDEGFIITHADMNRLEVKKREFKQWFEQAVTVGLAEWERQL</sequence>
<dbReference type="OrthoDB" id="9813719at2"/>
<dbReference type="SUPFAM" id="SSF140931">
    <property type="entry name" value="Fic-like"/>
    <property type="match status" value="1"/>
</dbReference>